<sequence length="235" mass="26435">MPVRGLPGHAAVRAGEAAVLPELRHLRHGGLHLWRLCRSVPELSDGPPPPARQPAEHSPRPRPDRSARDHWFCSPQMQDHRRRQARSGAGQDPELSRPTVEGVRKARHLGVGNCQRGARRRLPAVGRGIWAEDAFLRRVQQHRAWCELHRPGQVARCETFEEEDSGKVHSGEVHTGEQVDQHQESATIPVRYGLYKLIKQCPFLPLLHLLPFSPSSSSTHHGMIPEDKIKTLVLN</sequence>
<dbReference type="AlphaFoldDB" id="A0A835VHQ7"/>
<organism evidence="2 3">
    <name type="scientific">Vanilla planifolia</name>
    <name type="common">Vanilla</name>
    <dbReference type="NCBI Taxonomy" id="51239"/>
    <lineage>
        <taxon>Eukaryota</taxon>
        <taxon>Viridiplantae</taxon>
        <taxon>Streptophyta</taxon>
        <taxon>Embryophyta</taxon>
        <taxon>Tracheophyta</taxon>
        <taxon>Spermatophyta</taxon>
        <taxon>Magnoliopsida</taxon>
        <taxon>Liliopsida</taxon>
        <taxon>Asparagales</taxon>
        <taxon>Orchidaceae</taxon>
        <taxon>Vanilloideae</taxon>
        <taxon>Vanilleae</taxon>
        <taxon>Vanilla</taxon>
    </lineage>
</organism>
<protein>
    <submittedName>
        <fullName evidence="2">Uncharacterized protein</fullName>
    </submittedName>
</protein>
<dbReference type="OrthoDB" id="1153057at2759"/>
<evidence type="ECO:0000313" key="3">
    <source>
        <dbReference type="Proteomes" id="UP000636800"/>
    </source>
</evidence>
<comment type="caution">
    <text evidence="2">The sequence shown here is derived from an EMBL/GenBank/DDBJ whole genome shotgun (WGS) entry which is preliminary data.</text>
</comment>
<accession>A0A835VHQ7</accession>
<proteinExistence type="predicted"/>
<evidence type="ECO:0000313" key="2">
    <source>
        <dbReference type="EMBL" id="KAG0497543.1"/>
    </source>
</evidence>
<feature type="compositionally biased region" description="Basic and acidic residues" evidence="1">
    <location>
        <begin position="54"/>
        <end position="71"/>
    </location>
</feature>
<dbReference type="Proteomes" id="UP000636800">
    <property type="component" value="Chromosome 1"/>
</dbReference>
<gene>
    <name evidence="2" type="ORF">HPP92_002234</name>
</gene>
<evidence type="ECO:0000256" key="1">
    <source>
        <dbReference type="SAM" id="MobiDB-lite"/>
    </source>
</evidence>
<reference evidence="2 3" key="1">
    <citation type="journal article" date="2020" name="Nat. Food">
        <title>A phased Vanilla planifolia genome enables genetic improvement of flavour and production.</title>
        <authorList>
            <person name="Hasing T."/>
            <person name="Tang H."/>
            <person name="Brym M."/>
            <person name="Khazi F."/>
            <person name="Huang T."/>
            <person name="Chambers A.H."/>
        </authorList>
    </citation>
    <scope>NUCLEOTIDE SEQUENCE [LARGE SCALE GENOMIC DNA]</scope>
    <source>
        <tissue evidence="2">Leaf</tissue>
    </source>
</reference>
<keyword evidence="3" id="KW-1185">Reference proteome</keyword>
<dbReference type="EMBL" id="JADCNL010000001">
    <property type="protein sequence ID" value="KAG0497543.1"/>
    <property type="molecule type" value="Genomic_DNA"/>
</dbReference>
<name>A0A835VHQ7_VANPL</name>
<feature type="region of interest" description="Disordered" evidence="1">
    <location>
        <begin position="43"/>
        <end position="101"/>
    </location>
</feature>